<dbReference type="SUPFAM" id="SSF48008">
    <property type="entry name" value="GntR ligand-binding domain-like"/>
    <property type="match status" value="1"/>
</dbReference>
<dbReference type="CDD" id="cd07377">
    <property type="entry name" value="WHTH_GntR"/>
    <property type="match status" value="1"/>
</dbReference>
<dbReference type="PROSITE" id="PS50949">
    <property type="entry name" value="HTH_GNTR"/>
    <property type="match status" value="1"/>
</dbReference>
<dbReference type="InterPro" id="IPR036388">
    <property type="entry name" value="WH-like_DNA-bd_sf"/>
</dbReference>
<keyword evidence="2" id="KW-0238">DNA-binding</keyword>
<evidence type="ECO:0000313" key="6">
    <source>
        <dbReference type="Proteomes" id="UP000249590"/>
    </source>
</evidence>
<evidence type="ECO:0000256" key="1">
    <source>
        <dbReference type="ARBA" id="ARBA00023015"/>
    </source>
</evidence>
<dbReference type="Pfam" id="PF07729">
    <property type="entry name" value="FCD"/>
    <property type="match status" value="1"/>
</dbReference>
<dbReference type="Proteomes" id="UP000249590">
    <property type="component" value="Unassembled WGS sequence"/>
</dbReference>
<sequence>MSDTGTPRMKRPSLHEEIVAEVRRMIVDGELAPGEWIAEMQLCGDLGISRTPLREALKVLASEELVLLEQNRGTRVAPITFDAMLAQFEFMEALQMFAGRLAAERASEDELERLNAMHREMIRLHETGDRSAYFSLNQEVHTLIASAARNPPLFSVHEASAGKIRRARYQANLSYDRWAESLQEHGEFVAALTARDGQRAGELLSDHLRRTGIAVCSALKAFEDAGERAPDDRKGRAR</sequence>
<dbReference type="Gene3D" id="1.20.120.530">
    <property type="entry name" value="GntR ligand-binding domain-like"/>
    <property type="match status" value="1"/>
</dbReference>
<dbReference type="SMART" id="SM00345">
    <property type="entry name" value="HTH_GNTR"/>
    <property type="match status" value="1"/>
</dbReference>
<dbReference type="InterPro" id="IPR011711">
    <property type="entry name" value="GntR_C"/>
</dbReference>
<dbReference type="PANTHER" id="PTHR43537:SF50">
    <property type="entry name" value="TRANSCRIPTIONAL REGULATORY PROTEIN"/>
    <property type="match status" value="1"/>
</dbReference>
<keyword evidence="6" id="KW-1185">Reference proteome</keyword>
<comment type="caution">
    <text evidence="5">The sequence shown here is derived from an EMBL/GenBank/DDBJ whole genome shotgun (WGS) entry which is preliminary data.</text>
</comment>
<dbReference type="PANTHER" id="PTHR43537">
    <property type="entry name" value="TRANSCRIPTIONAL REGULATOR, GNTR FAMILY"/>
    <property type="match status" value="1"/>
</dbReference>
<feature type="domain" description="HTH gntR-type" evidence="4">
    <location>
        <begin position="12"/>
        <end position="79"/>
    </location>
</feature>
<dbReference type="Gene3D" id="1.10.10.10">
    <property type="entry name" value="Winged helix-like DNA-binding domain superfamily/Winged helix DNA-binding domain"/>
    <property type="match status" value="1"/>
</dbReference>
<name>A0A8B2NEM2_9HYPH</name>
<dbReference type="GO" id="GO:0003700">
    <property type="term" value="F:DNA-binding transcription factor activity"/>
    <property type="evidence" value="ECO:0007669"/>
    <property type="project" value="InterPro"/>
</dbReference>
<keyword evidence="3" id="KW-0804">Transcription</keyword>
<dbReference type="SUPFAM" id="SSF46785">
    <property type="entry name" value="Winged helix' DNA-binding domain"/>
    <property type="match status" value="1"/>
</dbReference>
<keyword evidence="1" id="KW-0805">Transcription regulation</keyword>
<dbReference type="AlphaFoldDB" id="A0A8B2NEM2"/>
<dbReference type="EMBL" id="QHHQ01000009">
    <property type="protein sequence ID" value="RAH97238.1"/>
    <property type="molecule type" value="Genomic_DNA"/>
</dbReference>
<evidence type="ECO:0000256" key="2">
    <source>
        <dbReference type="ARBA" id="ARBA00023125"/>
    </source>
</evidence>
<dbReference type="OrthoDB" id="7834120at2"/>
<dbReference type="Pfam" id="PF00392">
    <property type="entry name" value="GntR"/>
    <property type="match status" value="1"/>
</dbReference>
<dbReference type="RefSeq" id="WP_111351734.1">
    <property type="nucleotide sequence ID" value="NZ_QHHQ01000009.1"/>
</dbReference>
<dbReference type="GO" id="GO:0003677">
    <property type="term" value="F:DNA binding"/>
    <property type="evidence" value="ECO:0007669"/>
    <property type="project" value="UniProtKB-KW"/>
</dbReference>
<evidence type="ECO:0000256" key="3">
    <source>
        <dbReference type="ARBA" id="ARBA00023163"/>
    </source>
</evidence>
<reference evidence="5 6" key="1">
    <citation type="submission" date="2018-05" db="EMBL/GenBank/DDBJ databases">
        <title>Acuticoccus sediminis sp. nov., isolated from deep-sea sediment of Indian Ocean.</title>
        <authorList>
            <person name="Liu X."/>
            <person name="Lai Q."/>
            <person name="Du Y."/>
            <person name="Sun F."/>
            <person name="Zhang X."/>
            <person name="Wang S."/>
            <person name="Shao Z."/>
        </authorList>
    </citation>
    <scope>NUCLEOTIDE SEQUENCE [LARGE SCALE GENOMIC DNA]</scope>
    <source>
        <strain evidence="5 6">PTG4-2</strain>
    </source>
</reference>
<evidence type="ECO:0000259" key="4">
    <source>
        <dbReference type="PROSITE" id="PS50949"/>
    </source>
</evidence>
<gene>
    <name evidence="5" type="ORF">DLJ53_28945</name>
</gene>
<dbReference type="InterPro" id="IPR036390">
    <property type="entry name" value="WH_DNA-bd_sf"/>
</dbReference>
<dbReference type="InterPro" id="IPR008920">
    <property type="entry name" value="TF_FadR/GntR_C"/>
</dbReference>
<evidence type="ECO:0000313" key="5">
    <source>
        <dbReference type="EMBL" id="RAH97238.1"/>
    </source>
</evidence>
<dbReference type="SMART" id="SM00895">
    <property type="entry name" value="FCD"/>
    <property type="match status" value="1"/>
</dbReference>
<protein>
    <submittedName>
        <fullName evidence="5">GntR family transcriptional regulator</fullName>
    </submittedName>
</protein>
<dbReference type="InterPro" id="IPR000524">
    <property type="entry name" value="Tscrpt_reg_HTH_GntR"/>
</dbReference>
<organism evidence="5 6">
    <name type="scientific">Acuticoccus sediminis</name>
    <dbReference type="NCBI Taxonomy" id="2184697"/>
    <lineage>
        <taxon>Bacteria</taxon>
        <taxon>Pseudomonadati</taxon>
        <taxon>Pseudomonadota</taxon>
        <taxon>Alphaproteobacteria</taxon>
        <taxon>Hyphomicrobiales</taxon>
        <taxon>Amorphaceae</taxon>
        <taxon>Acuticoccus</taxon>
    </lineage>
</organism>
<accession>A0A8B2NEM2</accession>
<proteinExistence type="predicted"/>